<keyword evidence="3" id="KW-1185">Reference proteome</keyword>
<sequence>MSPNSYKVRDSCRKNLVKYTMKAFSLIPPIDNPVILDMGCGTGEPALALLEICNGKIYVVDSDIECVSVLNEKAKTSGHADRIKVINGSVFDRNMFQNQFDIVLAEGLLNILGFETGLPLLINFLKQRGYLIIHDQLQNDAKKRALFTKYNLNLLDAFELDENIWWNEYYCCLERSIDNIEDTLCQKEINEIIEYKKDPENCRSIYYIVARTQPESAL</sequence>
<dbReference type="SUPFAM" id="SSF53335">
    <property type="entry name" value="S-adenosyl-L-methionine-dependent methyltransferases"/>
    <property type="match status" value="1"/>
</dbReference>
<comment type="caution">
    <text evidence="2">The sequence shown here is derived from an EMBL/GenBank/DDBJ whole genome shotgun (WGS) entry which is preliminary data.</text>
</comment>
<proteinExistence type="predicted"/>
<protein>
    <submittedName>
        <fullName evidence="2">Class I SAM-dependent methyltransferase</fullName>
    </submittedName>
</protein>
<evidence type="ECO:0000313" key="2">
    <source>
        <dbReference type="EMBL" id="MDO0825165.1"/>
    </source>
</evidence>
<name>A0ABT8QX02_9FIRM</name>
<keyword evidence="2" id="KW-0808">Transferase</keyword>
<evidence type="ECO:0000259" key="1">
    <source>
        <dbReference type="Pfam" id="PF13649"/>
    </source>
</evidence>
<organism evidence="2 3">
    <name type="scientific">Desulfosporosinus nitroreducens</name>
    <dbReference type="NCBI Taxonomy" id="2018668"/>
    <lineage>
        <taxon>Bacteria</taxon>
        <taxon>Bacillati</taxon>
        <taxon>Bacillota</taxon>
        <taxon>Clostridia</taxon>
        <taxon>Eubacteriales</taxon>
        <taxon>Desulfitobacteriaceae</taxon>
        <taxon>Desulfosporosinus</taxon>
    </lineage>
</organism>
<dbReference type="CDD" id="cd02440">
    <property type="entry name" value="AdoMet_MTases"/>
    <property type="match status" value="1"/>
</dbReference>
<dbReference type="Pfam" id="PF13649">
    <property type="entry name" value="Methyltransf_25"/>
    <property type="match status" value="1"/>
</dbReference>
<dbReference type="Proteomes" id="UP001176021">
    <property type="component" value="Unassembled WGS sequence"/>
</dbReference>
<evidence type="ECO:0000313" key="3">
    <source>
        <dbReference type="Proteomes" id="UP001176021"/>
    </source>
</evidence>
<reference evidence="2" key="1">
    <citation type="submission" date="2022-05" db="EMBL/GenBank/DDBJ databases">
        <title>Expanded diversity of anoxic marine methylotrophy in a Black Sea sulfate reducing microorganism.</title>
        <authorList>
            <person name="Fischer P.Q."/>
            <person name="Stams A.J.M."/>
            <person name="Villanueva L."/>
            <person name="Sousa D.Z."/>
        </authorList>
    </citation>
    <scope>NUCLEOTIDE SEQUENCE</scope>
    <source>
        <strain evidence="2">P130</strain>
    </source>
</reference>
<dbReference type="GO" id="GO:0032259">
    <property type="term" value="P:methylation"/>
    <property type="evidence" value="ECO:0007669"/>
    <property type="project" value="UniProtKB-KW"/>
</dbReference>
<dbReference type="EMBL" id="JAMJEV010000021">
    <property type="protein sequence ID" value="MDO0825165.1"/>
    <property type="molecule type" value="Genomic_DNA"/>
</dbReference>
<dbReference type="RefSeq" id="WP_302049831.1">
    <property type="nucleotide sequence ID" value="NZ_JAMJEV010000021.1"/>
</dbReference>
<dbReference type="Gene3D" id="3.40.50.150">
    <property type="entry name" value="Vaccinia Virus protein VP39"/>
    <property type="match status" value="1"/>
</dbReference>
<accession>A0ABT8QX02</accession>
<dbReference type="InterPro" id="IPR041698">
    <property type="entry name" value="Methyltransf_25"/>
</dbReference>
<keyword evidence="2" id="KW-0489">Methyltransferase</keyword>
<dbReference type="GO" id="GO:0008168">
    <property type="term" value="F:methyltransferase activity"/>
    <property type="evidence" value="ECO:0007669"/>
    <property type="project" value="UniProtKB-KW"/>
</dbReference>
<dbReference type="InterPro" id="IPR029063">
    <property type="entry name" value="SAM-dependent_MTases_sf"/>
</dbReference>
<feature type="domain" description="Methyltransferase" evidence="1">
    <location>
        <begin position="35"/>
        <end position="113"/>
    </location>
</feature>
<gene>
    <name evidence="2" type="ORF">M8H41_20250</name>
</gene>